<dbReference type="PROSITE" id="PS51257">
    <property type="entry name" value="PROKAR_LIPOPROTEIN"/>
    <property type="match status" value="1"/>
</dbReference>
<sequence>MTLIKRNGKSRLCLAAALLPIVFSASCGAKQLTRPTKAQHPVATSGPQVEQLDRGLIAVPTNNGNYLSWRLLARDPETVSFDVYRNGQKINHSKLTDVTSFVDEQGTASDRYQVKAFYSRQHNRIQPPVGGTGVSDKVTPWTMPYLSVPLVKPEDGWIKGQTYSYSANDTSVADLDGDGQYEILVKWYPSNAKDNSQAGDTGPTLIDAYTLEGEQLWRIDLGPNIRSGAHYTQFIAYDFDGDGRAELAMKTADGSVDGEGQIIGDATADYRNDAGYILSGPEYLTMFDGLTGKALDTIDYEPARGDVNSWGDGYGNRVDRFLAGVAYLDGSKPSLFMARGYYTRAVIAAYDWEAGEFQRRWVFDTDNGGADALAYGQGAHSVTVGDVDNDGKDEIAYGAATIDDDGHLLYSTELGHGDAQHMTDIDPNRPGMEIYMVHESPSAYTKNGVEYGVELHDAATGEILWHRPSNQADVGRGVSADIDPNYVGNENWATRGGLVAADGTLISTSRPAPVNFVTWWDGDLSRELLDKTTISKWLPESAGTTPLLEGADYGVVSNNGTKATPGLSADILGDWREEVIWATADSSELRIFSTTHPTQYRFPTLMHDPQYRVAIAWQNVGYNQPPHPSFYLGTDMTDTPAFTVSETAVEPFAKASANGFEQHIVVKLYQSGDKVKSTDIYRSTADDPENKQWVATLNRNDSVFVDTDVAPDVTYLYWAEMQLLRQFEVVKLEPTYASLTTSLIPVVDTYQNSTDGPVQLAWFTRSIDIVSIDIDRATITDPDADSGTLSRQTVATLAATDTAWQDASSLGGEQYYYWLSFITRDGTVIEEGPIFAERFLVPKTHLTSEEVQGGIQISWSLEDFPQPIRGVQVYRNTRNQLGGRTRISPSAQVAGSLTDSQGLVAGTTYWYMFKLTMQDGSTFNTEPEAAITYSQTNAVPQTNLVSQKVEGGIQISWSLEGFAQPIRSVQIYRNTSEQLGGRTRISPGAPTSGVFLDNQGLVEGTQYWYMFKLTMQDGTTYNTDPEAVVMF</sequence>
<feature type="chain" id="PRO_5012815991" evidence="1">
    <location>
        <begin position="30"/>
        <end position="1031"/>
    </location>
</feature>
<evidence type="ECO:0000259" key="3">
    <source>
        <dbReference type="Pfam" id="PF21348"/>
    </source>
</evidence>
<dbReference type="PANTHER" id="PTHR43118">
    <property type="entry name" value="RHAMNOGALACTURONAN LYASE (EUROFUNG)"/>
    <property type="match status" value="1"/>
</dbReference>
<dbReference type="Pfam" id="PF18370">
    <property type="entry name" value="RGI_lyase"/>
    <property type="match status" value="1"/>
</dbReference>
<dbReference type="SUPFAM" id="SSF69318">
    <property type="entry name" value="Integrin alpha N-terminal domain"/>
    <property type="match status" value="1"/>
</dbReference>
<dbReference type="PANTHER" id="PTHR43118:SF1">
    <property type="entry name" value="RHAMNOGALACTURONAN LYASE (EUROFUNG)"/>
    <property type="match status" value="1"/>
</dbReference>
<evidence type="ECO:0000313" key="5">
    <source>
        <dbReference type="Proteomes" id="UP000184520"/>
    </source>
</evidence>
<dbReference type="InterPro" id="IPR041624">
    <property type="entry name" value="RGI_lyase"/>
</dbReference>
<dbReference type="Proteomes" id="UP000184520">
    <property type="component" value="Unassembled WGS sequence"/>
</dbReference>
<keyword evidence="5" id="KW-1185">Reference proteome</keyword>
<dbReference type="Pfam" id="PF21348">
    <property type="entry name" value="RGL11_C"/>
    <property type="match status" value="1"/>
</dbReference>
<protein>
    <submittedName>
        <fullName evidence="4">Uncharacterized protein</fullName>
    </submittedName>
</protein>
<dbReference type="RefSeq" id="WP_073322408.1">
    <property type="nucleotide sequence ID" value="NZ_FQWD01000003.1"/>
</dbReference>
<dbReference type="AlphaFoldDB" id="A0A1M5JWB4"/>
<dbReference type="CDD" id="cd10318">
    <property type="entry name" value="RGL11"/>
    <property type="match status" value="1"/>
</dbReference>
<dbReference type="OrthoDB" id="9802318at2"/>
<evidence type="ECO:0000313" key="4">
    <source>
        <dbReference type="EMBL" id="SHG44828.1"/>
    </source>
</evidence>
<dbReference type="InterPro" id="IPR013783">
    <property type="entry name" value="Ig-like_fold"/>
</dbReference>
<gene>
    <name evidence="4" type="ORF">SAMN05216361_2280</name>
</gene>
<feature type="signal peptide" evidence="1">
    <location>
        <begin position="1"/>
        <end position="29"/>
    </location>
</feature>
<dbReference type="InterPro" id="IPR034641">
    <property type="entry name" value="RGL11"/>
</dbReference>
<feature type="domain" description="Rhamnogalacturonan I lyase beta-sheet" evidence="2">
    <location>
        <begin position="48"/>
        <end position="122"/>
    </location>
</feature>
<feature type="domain" description="Rhamnogalacturonan lyase family 11 C-terminal" evidence="3">
    <location>
        <begin position="145"/>
        <end position="640"/>
    </location>
</feature>
<dbReference type="InterPro" id="IPR049366">
    <property type="entry name" value="RGL11_C"/>
</dbReference>
<evidence type="ECO:0000259" key="2">
    <source>
        <dbReference type="Pfam" id="PF18370"/>
    </source>
</evidence>
<evidence type="ECO:0000256" key="1">
    <source>
        <dbReference type="SAM" id="SignalP"/>
    </source>
</evidence>
<keyword evidence="1" id="KW-0732">Signal</keyword>
<reference evidence="5" key="1">
    <citation type="submission" date="2016-11" db="EMBL/GenBank/DDBJ databases">
        <authorList>
            <person name="Varghese N."/>
            <person name="Submissions S."/>
        </authorList>
    </citation>
    <scope>NUCLEOTIDE SEQUENCE [LARGE SCALE GENOMIC DNA]</scope>
    <source>
        <strain evidence="5">CGMCC 1.8995</strain>
    </source>
</reference>
<dbReference type="STRING" id="634436.SAMN05216361_2280"/>
<dbReference type="EMBL" id="FQWD01000003">
    <property type="protein sequence ID" value="SHG44828.1"/>
    <property type="molecule type" value="Genomic_DNA"/>
</dbReference>
<proteinExistence type="predicted"/>
<dbReference type="InterPro" id="IPR028994">
    <property type="entry name" value="Integrin_alpha_N"/>
</dbReference>
<organism evidence="4 5">
    <name type="scientific">Marisediminitalea aggregata</name>
    <dbReference type="NCBI Taxonomy" id="634436"/>
    <lineage>
        <taxon>Bacteria</taxon>
        <taxon>Pseudomonadati</taxon>
        <taxon>Pseudomonadota</taxon>
        <taxon>Gammaproteobacteria</taxon>
        <taxon>Alteromonadales</taxon>
        <taxon>Alteromonadaceae</taxon>
        <taxon>Marisediminitalea</taxon>
    </lineage>
</organism>
<accession>A0A1M5JWB4</accession>
<name>A0A1M5JWB4_9ALTE</name>
<dbReference type="Gene3D" id="2.60.40.10">
    <property type="entry name" value="Immunoglobulins"/>
    <property type="match status" value="5"/>
</dbReference>